<dbReference type="Pfam" id="PF21654">
    <property type="entry name" value="DncV-like_NTFase"/>
    <property type="match status" value="1"/>
</dbReference>
<gene>
    <name evidence="12" type="ORF">OV079_03650</name>
</gene>
<comment type="catalytic activity">
    <reaction evidence="10">
        <text>GTP + ATP = 3',3'-cGAMP + 2 diphosphate</text>
        <dbReference type="Rhea" id="RHEA:35647"/>
        <dbReference type="ChEBI" id="CHEBI:30616"/>
        <dbReference type="ChEBI" id="CHEBI:33019"/>
        <dbReference type="ChEBI" id="CHEBI:37565"/>
        <dbReference type="ChEBI" id="CHEBI:71501"/>
    </reaction>
    <physiologicalReaction direction="left-to-right" evidence="10">
        <dbReference type="Rhea" id="RHEA:35648"/>
    </physiologicalReaction>
</comment>
<dbReference type="AlphaFoldDB" id="A0A9X3IWD5"/>
<evidence type="ECO:0000256" key="1">
    <source>
        <dbReference type="ARBA" id="ARBA00022679"/>
    </source>
</evidence>
<dbReference type="GO" id="GO:0009117">
    <property type="term" value="P:nucleotide metabolic process"/>
    <property type="evidence" value="ECO:0007669"/>
    <property type="project" value="UniProtKB-KW"/>
</dbReference>
<keyword evidence="5" id="KW-0067">ATP-binding</keyword>
<keyword evidence="6" id="KW-0460">Magnesium</keyword>
<dbReference type="GO" id="GO:0016779">
    <property type="term" value="F:nucleotidyltransferase activity"/>
    <property type="evidence" value="ECO:0007669"/>
    <property type="project" value="UniProtKB-KW"/>
</dbReference>
<evidence type="ECO:0000256" key="6">
    <source>
        <dbReference type="ARBA" id="ARBA00022842"/>
    </source>
</evidence>
<evidence type="ECO:0000256" key="10">
    <source>
        <dbReference type="ARBA" id="ARBA00048304"/>
    </source>
</evidence>
<comment type="caution">
    <text evidence="12">The sequence shown here is derived from an EMBL/GenBank/DDBJ whole genome shotgun (WGS) entry which is preliminary data.</text>
</comment>
<evidence type="ECO:0000256" key="2">
    <source>
        <dbReference type="ARBA" id="ARBA00022695"/>
    </source>
</evidence>
<dbReference type="GO" id="GO:0051607">
    <property type="term" value="P:defense response to virus"/>
    <property type="evidence" value="ECO:0007669"/>
    <property type="project" value="UniProtKB-KW"/>
</dbReference>
<evidence type="ECO:0000256" key="5">
    <source>
        <dbReference type="ARBA" id="ARBA00022840"/>
    </source>
</evidence>
<keyword evidence="7" id="KW-0546">Nucleotide metabolism</keyword>
<keyword evidence="3" id="KW-0479">Metal-binding</keyword>
<keyword evidence="1" id="KW-0808">Transferase</keyword>
<sequence>MLDRIRERLDGPSFSHFNQGSYELRTGVKPVDGDYDIDVGLRFNTTKEEWPDPVALKQRVVDALSGYKVELRRPCVTVYYQRRNEALYHVDLNVYVPAGTDGMFHLAVGKVGDAGKLKEWRYTDPLALSKAIDATFADDDREQCRRAIRCLKRWKDLKFSAEGDAAPKGIGLTAAALQWFAPSKERDGVANRVHYDDLRALSGLVSTMLANATPRLVVKLPVSPHDDLFRRMNDEQMRVFRDKLQDLDDGLRRALADADESSASRTLRRFFGDDFPEVSKSSTVRRAAGAIVSSGSAG</sequence>
<organism evidence="12 13">
    <name type="scientific">Nannocystis pusilla</name>
    <dbReference type="NCBI Taxonomy" id="889268"/>
    <lineage>
        <taxon>Bacteria</taxon>
        <taxon>Pseudomonadati</taxon>
        <taxon>Myxococcota</taxon>
        <taxon>Polyangia</taxon>
        <taxon>Nannocystales</taxon>
        <taxon>Nannocystaceae</taxon>
        <taxon>Nannocystis</taxon>
    </lineage>
</organism>
<dbReference type="GO" id="GO:0046872">
    <property type="term" value="F:metal ion binding"/>
    <property type="evidence" value="ECO:0007669"/>
    <property type="project" value="UniProtKB-KW"/>
</dbReference>
<accession>A0A9X3IWD5</accession>
<dbReference type="RefSeq" id="WP_267766246.1">
    <property type="nucleotide sequence ID" value="NZ_JAPNKE010000002.1"/>
</dbReference>
<dbReference type="InterPro" id="IPR048445">
    <property type="entry name" value="DncV-like_NTFase"/>
</dbReference>
<reference evidence="12" key="1">
    <citation type="submission" date="2022-11" db="EMBL/GenBank/DDBJ databases">
        <title>Minimal conservation of predation-associated metabolite biosynthetic gene clusters underscores biosynthetic potential of Myxococcota including descriptions for ten novel species: Archangium lansinium sp. nov., Myxococcus landrumus sp. nov., Nannocystis bai.</title>
        <authorList>
            <person name="Ahearne A."/>
            <person name="Stevens C."/>
            <person name="Phillips K."/>
        </authorList>
    </citation>
    <scope>NUCLEOTIDE SEQUENCE</scope>
    <source>
        <strain evidence="12">Na p29</strain>
    </source>
</reference>
<evidence type="ECO:0000256" key="9">
    <source>
        <dbReference type="ARBA" id="ARBA00044145"/>
    </source>
</evidence>
<evidence type="ECO:0000256" key="3">
    <source>
        <dbReference type="ARBA" id="ARBA00022723"/>
    </source>
</evidence>
<keyword evidence="13" id="KW-1185">Reference proteome</keyword>
<feature type="domain" description="Cyclic GMP-AMP synthase DncV-like nucleotidyltransferase" evidence="11">
    <location>
        <begin position="17"/>
        <end position="95"/>
    </location>
</feature>
<keyword evidence="2" id="KW-0548">Nucleotidyltransferase</keyword>
<keyword evidence="8" id="KW-0051">Antiviral defense</keyword>
<evidence type="ECO:0000256" key="4">
    <source>
        <dbReference type="ARBA" id="ARBA00022741"/>
    </source>
</evidence>
<protein>
    <recommendedName>
        <fullName evidence="9">Cyclic GMP-AMP synthase</fullName>
    </recommendedName>
</protein>
<dbReference type="EMBL" id="JAPNKE010000002">
    <property type="protein sequence ID" value="MCY1004678.1"/>
    <property type="molecule type" value="Genomic_DNA"/>
</dbReference>
<evidence type="ECO:0000259" key="11">
    <source>
        <dbReference type="Pfam" id="PF21654"/>
    </source>
</evidence>
<proteinExistence type="predicted"/>
<evidence type="ECO:0000256" key="7">
    <source>
        <dbReference type="ARBA" id="ARBA00023080"/>
    </source>
</evidence>
<evidence type="ECO:0000256" key="8">
    <source>
        <dbReference type="ARBA" id="ARBA00023118"/>
    </source>
</evidence>
<dbReference type="GO" id="GO:0005524">
    <property type="term" value="F:ATP binding"/>
    <property type="evidence" value="ECO:0007669"/>
    <property type="project" value="UniProtKB-KW"/>
</dbReference>
<keyword evidence="4" id="KW-0547">Nucleotide-binding</keyword>
<name>A0A9X3IWD5_9BACT</name>
<dbReference type="Proteomes" id="UP001150924">
    <property type="component" value="Unassembled WGS sequence"/>
</dbReference>
<evidence type="ECO:0000313" key="12">
    <source>
        <dbReference type="EMBL" id="MCY1004678.1"/>
    </source>
</evidence>
<evidence type="ECO:0000313" key="13">
    <source>
        <dbReference type="Proteomes" id="UP001150924"/>
    </source>
</evidence>